<gene>
    <name evidence="1" type="ORF">BS47DRAFT_411397</name>
</gene>
<evidence type="ECO:0000313" key="2">
    <source>
        <dbReference type="Proteomes" id="UP000886523"/>
    </source>
</evidence>
<evidence type="ECO:0000313" key="1">
    <source>
        <dbReference type="EMBL" id="KAF9520874.1"/>
    </source>
</evidence>
<dbReference type="AlphaFoldDB" id="A0A9P6BBC0"/>
<keyword evidence="2" id="KW-1185">Reference proteome</keyword>
<sequence length="195" mass="22151">MLIIKEGFKALPTTKSNYALVVGTRGAKNCQPLRFQVRCLAISLVTTLSFPSPAHSKGQRPLRTQTTRLGRFWAFRPFRPQPHTVYAYPQHKYSIGLIQMNPRNDSSDPNAFRRVYMKHYKAYLSECSISFPLVSLSRHLFCLQRALHPFSPLHTTPPGCPCSMKTGDVQMFRALLHAWSQMRIITGSGCRSPRA</sequence>
<organism evidence="1 2">
    <name type="scientific">Hydnum rufescens UP504</name>
    <dbReference type="NCBI Taxonomy" id="1448309"/>
    <lineage>
        <taxon>Eukaryota</taxon>
        <taxon>Fungi</taxon>
        <taxon>Dikarya</taxon>
        <taxon>Basidiomycota</taxon>
        <taxon>Agaricomycotina</taxon>
        <taxon>Agaricomycetes</taxon>
        <taxon>Cantharellales</taxon>
        <taxon>Hydnaceae</taxon>
        <taxon>Hydnum</taxon>
    </lineage>
</organism>
<protein>
    <submittedName>
        <fullName evidence="1">Uncharacterized protein</fullName>
    </submittedName>
</protein>
<reference evidence="1" key="1">
    <citation type="journal article" date="2020" name="Nat. Commun.">
        <title>Large-scale genome sequencing of mycorrhizal fungi provides insights into the early evolution of symbiotic traits.</title>
        <authorList>
            <person name="Miyauchi S."/>
            <person name="Kiss E."/>
            <person name="Kuo A."/>
            <person name="Drula E."/>
            <person name="Kohler A."/>
            <person name="Sanchez-Garcia M."/>
            <person name="Morin E."/>
            <person name="Andreopoulos B."/>
            <person name="Barry K.W."/>
            <person name="Bonito G."/>
            <person name="Buee M."/>
            <person name="Carver A."/>
            <person name="Chen C."/>
            <person name="Cichocki N."/>
            <person name="Clum A."/>
            <person name="Culley D."/>
            <person name="Crous P.W."/>
            <person name="Fauchery L."/>
            <person name="Girlanda M."/>
            <person name="Hayes R.D."/>
            <person name="Keri Z."/>
            <person name="LaButti K."/>
            <person name="Lipzen A."/>
            <person name="Lombard V."/>
            <person name="Magnuson J."/>
            <person name="Maillard F."/>
            <person name="Murat C."/>
            <person name="Nolan M."/>
            <person name="Ohm R.A."/>
            <person name="Pangilinan J."/>
            <person name="Pereira M.F."/>
            <person name="Perotto S."/>
            <person name="Peter M."/>
            <person name="Pfister S."/>
            <person name="Riley R."/>
            <person name="Sitrit Y."/>
            <person name="Stielow J.B."/>
            <person name="Szollosi G."/>
            <person name="Zifcakova L."/>
            <person name="Stursova M."/>
            <person name="Spatafora J.W."/>
            <person name="Tedersoo L."/>
            <person name="Vaario L.M."/>
            <person name="Yamada A."/>
            <person name="Yan M."/>
            <person name="Wang P."/>
            <person name="Xu J."/>
            <person name="Bruns T."/>
            <person name="Baldrian P."/>
            <person name="Vilgalys R."/>
            <person name="Dunand C."/>
            <person name="Henrissat B."/>
            <person name="Grigoriev I.V."/>
            <person name="Hibbett D."/>
            <person name="Nagy L.G."/>
            <person name="Martin F.M."/>
        </authorList>
    </citation>
    <scope>NUCLEOTIDE SEQUENCE</scope>
    <source>
        <strain evidence="1">UP504</strain>
    </source>
</reference>
<comment type="caution">
    <text evidence="1">The sequence shown here is derived from an EMBL/GenBank/DDBJ whole genome shotgun (WGS) entry which is preliminary data.</text>
</comment>
<name>A0A9P6BBC0_9AGAM</name>
<dbReference type="EMBL" id="MU128910">
    <property type="protein sequence ID" value="KAF9520874.1"/>
    <property type="molecule type" value="Genomic_DNA"/>
</dbReference>
<dbReference type="Proteomes" id="UP000886523">
    <property type="component" value="Unassembled WGS sequence"/>
</dbReference>
<accession>A0A9P6BBC0</accession>
<proteinExistence type="predicted"/>